<dbReference type="EMBL" id="CP033073">
    <property type="protein sequence ID" value="AYN43277.1"/>
    <property type="molecule type" value="Genomic_DNA"/>
</dbReference>
<dbReference type="OrthoDB" id="4318231at2"/>
<protein>
    <recommendedName>
        <fullName evidence="1">SH3b domain-containing protein</fullName>
    </recommendedName>
</protein>
<dbReference type="Gene3D" id="2.30.30.40">
    <property type="entry name" value="SH3 Domains"/>
    <property type="match status" value="1"/>
</dbReference>
<dbReference type="AlphaFoldDB" id="A0A3G2JRE6"/>
<accession>A0A3G2JRE6</accession>
<evidence type="ECO:0000313" key="2">
    <source>
        <dbReference type="EMBL" id="AYN43277.1"/>
    </source>
</evidence>
<dbReference type="InterPro" id="IPR003646">
    <property type="entry name" value="SH3-like_bac-type"/>
</dbReference>
<name>A0A3G2JRE6_9ACTN</name>
<dbReference type="PROSITE" id="PS51781">
    <property type="entry name" value="SH3B"/>
    <property type="match status" value="1"/>
</dbReference>
<gene>
    <name evidence="2" type="ORF">D9753_35320</name>
</gene>
<keyword evidence="3" id="KW-1185">Reference proteome</keyword>
<sequence length="89" mass="9623">MKAGASRPTTRSGAPAAVVGTSAREKTYVKGYQVRTGPGTKYGSLGLILKYDGVEVRCKARTAGWMRVYVLNGQREGRTGWTAGKYIHD</sequence>
<feature type="domain" description="SH3b" evidence="1">
    <location>
        <begin position="20"/>
        <end position="89"/>
    </location>
</feature>
<reference evidence="2 3" key="1">
    <citation type="submission" date="2018-10" db="EMBL/GenBank/DDBJ databases">
        <title>The genome of Streptomyces dangxiongensis Z022.</title>
        <authorList>
            <person name="Zhang B."/>
        </authorList>
    </citation>
    <scope>NUCLEOTIDE SEQUENCE [LARGE SCALE GENOMIC DNA]</scope>
    <source>
        <strain evidence="2 3">Z022</strain>
    </source>
</reference>
<dbReference type="KEGG" id="sdd:D9753_35320"/>
<proteinExistence type="predicted"/>
<dbReference type="Proteomes" id="UP000268329">
    <property type="component" value="Chromosome"/>
</dbReference>
<evidence type="ECO:0000313" key="3">
    <source>
        <dbReference type="Proteomes" id="UP000268329"/>
    </source>
</evidence>
<organism evidence="2 3">
    <name type="scientific">Streptomyces dangxiongensis</name>
    <dbReference type="NCBI Taxonomy" id="1442032"/>
    <lineage>
        <taxon>Bacteria</taxon>
        <taxon>Bacillati</taxon>
        <taxon>Actinomycetota</taxon>
        <taxon>Actinomycetes</taxon>
        <taxon>Kitasatosporales</taxon>
        <taxon>Streptomycetaceae</taxon>
        <taxon>Streptomyces</taxon>
    </lineage>
</organism>
<evidence type="ECO:0000259" key="1">
    <source>
        <dbReference type="PROSITE" id="PS51781"/>
    </source>
</evidence>
<dbReference type="RefSeq" id="WP_121790703.1">
    <property type="nucleotide sequence ID" value="NZ_CP033073.1"/>
</dbReference>